<accession>A8MLQ3</accession>
<protein>
    <submittedName>
        <fullName evidence="5">Glycoside hydrolase family 18</fullName>
    </submittedName>
</protein>
<dbReference type="Gene3D" id="3.10.50.10">
    <property type="match status" value="1"/>
</dbReference>
<dbReference type="Gene3D" id="3.10.350.10">
    <property type="entry name" value="LysM domain"/>
    <property type="match status" value="1"/>
</dbReference>
<dbReference type="RefSeq" id="WP_012158285.1">
    <property type="nucleotide sequence ID" value="NC_009922.1"/>
</dbReference>
<dbReference type="CAZy" id="CBM50">
    <property type="family name" value="Carbohydrate-Binding Module Family 50"/>
</dbReference>
<dbReference type="HOGENOM" id="CLU_037415_4_1_9"/>
<dbReference type="GO" id="GO:0016798">
    <property type="term" value="F:hydrolase activity, acting on glycosyl bonds"/>
    <property type="evidence" value="ECO:0007669"/>
    <property type="project" value="UniProtKB-KW"/>
</dbReference>
<dbReference type="GO" id="GO:0005975">
    <property type="term" value="P:carbohydrate metabolic process"/>
    <property type="evidence" value="ECO:0007669"/>
    <property type="project" value="InterPro"/>
</dbReference>
<keyword evidence="6" id="KW-1185">Reference proteome</keyword>
<dbReference type="GO" id="GO:0070492">
    <property type="term" value="F:oligosaccharide binding"/>
    <property type="evidence" value="ECO:0007669"/>
    <property type="project" value="TreeGrafter"/>
</dbReference>
<evidence type="ECO:0000259" key="3">
    <source>
        <dbReference type="PROSITE" id="PS51782"/>
    </source>
</evidence>
<dbReference type="SUPFAM" id="SSF51445">
    <property type="entry name" value="(Trans)glycosidases"/>
    <property type="match status" value="1"/>
</dbReference>
<gene>
    <name evidence="5" type="ordered locus">Clos_0408</name>
</gene>
<dbReference type="GO" id="GO:0008061">
    <property type="term" value="F:chitin binding"/>
    <property type="evidence" value="ECO:0007669"/>
    <property type="project" value="InterPro"/>
</dbReference>
<dbReference type="PANTHER" id="PTHR46066:SF2">
    <property type="entry name" value="CHITINASE DOMAIN-CONTAINING PROTEIN 1"/>
    <property type="match status" value="1"/>
</dbReference>
<dbReference type="PROSITE" id="PS51782">
    <property type="entry name" value="LYSM"/>
    <property type="match status" value="1"/>
</dbReference>
<dbReference type="PANTHER" id="PTHR46066">
    <property type="entry name" value="CHITINASE DOMAIN-CONTAINING PROTEIN 1 FAMILY MEMBER"/>
    <property type="match status" value="1"/>
</dbReference>
<dbReference type="PROSITE" id="PS51910">
    <property type="entry name" value="GH18_2"/>
    <property type="match status" value="1"/>
</dbReference>
<evidence type="ECO:0000256" key="1">
    <source>
        <dbReference type="ARBA" id="ARBA00022801"/>
    </source>
</evidence>
<dbReference type="Proteomes" id="UP000000269">
    <property type="component" value="Chromosome"/>
</dbReference>
<dbReference type="Pfam" id="PF00704">
    <property type="entry name" value="Glyco_hydro_18"/>
    <property type="match status" value="1"/>
</dbReference>
<dbReference type="eggNOG" id="COG3858">
    <property type="taxonomic scope" value="Bacteria"/>
</dbReference>
<dbReference type="CAZy" id="GH18">
    <property type="family name" value="Glycoside Hydrolase Family 18"/>
</dbReference>
<dbReference type="GO" id="GO:0012505">
    <property type="term" value="C:endomembrane system"/>
    <property type="evidence" value="ECO:0007669"/>
    <property type="project" value="TreeGrafter"/>
</dbReference>
<proteinExistence type="predicted"/>
<evidence type="ECO:0000313" key="6">
    <source>
        <dbReference type="Proteomes" id="UP000000269"/>
    </source>
</evidence>
<dbReference type="CDD" id="cd02874">
    <property type="entry name" value="GH18_CFLE_spore_hydrolase"/>
    <property type="match status" value="1"/>
</dbReference>
<dbReference type="InterPro" id="IPR001223">
    <property type="entry name" value="Glyco_hydro18_cat"/>
</dbReference>
<dbReference type="EMBL" id="CP000853">
    <property type="protein sequence ID" value="ABW17970.1"/>
    <property type="molecule type" value="Genomic_DNA"/>
</dbReference>
<reference evidence="6" key="1">
    <citation type="submission" date="2007-10" db="EMBL/GenBank/DDBJ databases">
        <title>Complete genome of Alkaliphilus oremlandii OhILAs.</title>
        <authorList>
            <person name="Copeland A."/>
            <person name="Lucas S."/>
            <person name="Lapidus A."/>
            <person name="Barry K."/>
            <person name="Detter J.C."/>
            <person name="Glavina del Rio T."/>
            <person name="Hammon N."/>
            <person name="Israni S."/>
            <person name="Dalin E."/>
            <person name="Tice H."/>
            <person name="Pitluck S."/>
            <person name="Chain P."/>
            <person name="Malfatti S."/>
            <person name="Shin M."/>
            <person name="Vergez L."/>
            <person name="Schmutz J."/>
            <person name="Larimer F."/>
            <person name="Land M."/>
            <person name="Hauser L."/>
            <person name="Kyrpides N."/>
            <person name="Mikhailova N."/>
            <person name="Stolz J.F."/>
            <person name="Dawson A."/>
            <person name="Fisher E."/>
            <person name="Crable B."/>
            <person name="Perera E."/>
            <person name="Lisak J."/>
            <person name="Ranganathan M."/>
            <person name="Basu P."/>
            <person name="Richardson P."/>
        </authorList>
    </citation>
    <scope>NUCLEOTIDE SEQUENCE [LARGE SCALE GENOMIC DNA]</scope>
    <source>
        <strain evidence="6">OhILAs</strain>
    </source>
</reference>
<keyword evidence="1 5" id="KW-0378">Hydrolase</keyword>
<dbReference type="STRING" id="350688.Clos_0408"/>
<dbReference type="InterPro" id="IPR029070">
    <property type="entry name" value="Chitinase_insertion_sf"/>
</dbReference>
<evidence type="ECO:0000259" key="4">
    <source>
        <dbReference type="PROSITE" id="PS51910"/>
    </source>
</evidence>
<dbReference type="Gene3D" id="3.20.20.80">
    <property type="entry name" value="Glycosidases"/>
    <property type="match status" value="1"/>
</dbReference>
<dbReference type="SUPFAM" id="SSF54106">
    <property type="entry name" value="LysM domain"/>
    <property type="match status" value="1"/>
</dbReference>
<dbReference type="CDD" id="cd00118">
    <property type="entry name" value="LysM"/>
    <property type="match status" value="1"/>
</dbReference>
<dbReference type="InterPro" id="IPR017853">
    <property type="entry name" value="GH"/>
</dbReference>
<dbReference type="SMART" id="SM00257">
    <property type="entry name" value="LysM"/>
    <property type="match status" value="1"/>
</dbReference>
<dbReference type="SMART" id="SM00636">
    <property type="entry name" value="Glyco_18"/>
    <property type="match status" value="1"/>
</dbReference>
<dbReference type="InterPro" id="IPR011583">
    <property type="entry name" value="Chitinase_II/V-like_cat"/>
</dbReference>
<dbReference type="AlphaFoldDB" id="A8MLQ3"/>
<evidence type="ECO:0000313" key="5">
    <source>
        <dbReference type="EMBL" id="ABW17970.1"/>
    </source>
</evidence>
<feature type="domain" description="GH18" evidence="4">
    <location>
        <begin position="58"/>
        <end position="380"/>
    </location>
</feature>
<dbReference type="KEGG" id="aoe:Clos_0408"/>
<organism evidence="5 6">
    <name type="scientific">Alkaliphilus oremlandii (strain OhILAs)</name>
    <name type="common">Clostridium oremlandii (strain OhILAs)</name>
    <dbReference type="NCBI Taxonomy" id="350688"/>
    <lineage>
        <taxon>Bacteria</taxon>
        <taxon>Bacillati</taxon>
        <taxon>Bacillota</taxon>
        <taxon>Clostridia</taxon>
        <taxon>Peptostreptococcales</taxon>
        <taxon>Natronincolaceae</taxon>
        <taxon>Alkaliphilus</taxon>
    </lineage>
</organism>
<evidence type="ECO:0000256" key="2">
    <source>
        <dbReference type="ARBA" id="ARBA00023295"/>
    </source>
</evidence>
<name>A8MLQ3_ALKOO</name>
<feature type="domain" description="LysM" evidence="3">
    <location>
        <begin position="2"/>
        <end position="46"/>
    </location>
</feature>
<dbReference type="InterPro" id="IPR036779">
    <property type="entry name" value="LysM_dom_sf"/>
</dbReference>
<dbReference type="InterPro" id="IPR041704">
    <property type="entry name" value="CFLE_GH18"/>
</dbReference>
<dbReference type="Pfam" id="PF01476">
    <property type="entry name" value="LysM"/>
    <property type="match status" value="1"/>
</dbReference>
<sequence length="380" mass="43430">MYIHIVQPSETIWSVSNLYGISTYQLIGDNGLEGLSQLVPGQSLVIIQDPPPPQRKNIEVNGYIVPNTPEADTATVSEVGQYLTYITPSSYVVNPDGSIRPLNDEAVISAAKSYHVAPLLSITNEGESNFDPALAHEFFINLQLQYILFNNVLHVMQSKGYYGLNINFERLYPEDRYLYNDFLRNAVDFFHQYNYPVSTALVSKTYDMTTGEWWGGHDYKAQGEILDFVIIMTYDWGCVACPPMAVAPVNEIRKVLDYAVTVIPREKILMGMPFYGFDWTLPFAPGDRANLVSYREALQLAIQYGATIQYDALFQAPFFYYVSESQEQHMVWYDDARSFQAKYNLVMEYDLLGVSYWSLNTSAPQNWPVLNYMFHIVQQI</sequence>
<dbReference type="OrthoDB" id="9769314at2"/>
<dbReference type="InterPro" id="IPR018392">
    <property type="entry name" value="LysM"/>
</dbReference>
<keyword evidence="2" id="KW-0326">Glycosidase</keyword>